<dbReference type="GO" id="GO:0016020">
    <property type="term" value="C:membrane"/>
    <property type="evidence" value="ECO:0007669"/>
    <property type="project" value="TreeGrafter"/>
</dbReference>
<keyword evidence="1" id="KW-0472">Membrane</keyword>
<dbReference type="InterPro" id="IPR053958">
    <property type="entry name" value="HMGCR/SNAP/NPC1-like_SSD"/>
</dbReference>
<evidence type="ECO:0000259" key="2">
    <source>
        <dbReference type="PROSITE" id="PS50156"/>
    </source>
</evidence>
<dbReference type="InterPro" id="IPR000731">
    <property type="entry name" value="SSD"/>
</dbReference>
<sequence>MWEVVDMRITLGLAGVLIVLASVLASIGFWSYLNLPITLIIVEVIPFLVLAIGVDNIFILVHEFEHSHNRSINDINLLKHYIHQYNNDNKQKNHSNSSTLNLTQNEQNHYDDQDQLNNFNEPIKQLVEDRIAESMGSVGPSILLTSLSESVAFFCGALTTMPAVRVFALYAAMAIVFNFLLQIFAFVALLTLDGRRYVNVTDLIIQLSIYVCIRYLSYNKSAVQSC</sequence>
<dbReference type="Gene3D" id="1.20.1640.10">
    <property type="entry name" value="Multidrug efflux transporter AcrB transmembrane domain"/>
    <property type="match status" value="1"/>
</dbReference>
<dbReference type="PANTHER" id="PTHR45727">
    <property type="entry name" value="NPC INTRACELLULAR CHOLESTEROL TRANSPORTER 1"/>
    <property type="match status" value="1"/>
</dbReference>
<feature type="transmembrane region" description="Helical" evidence="1">
    <location>
        <begin position="197"/>
        <end position="216"/>
    </location>
</feature>
<dbReference type="SUPFAM" id="SSF82866">
    <property type="entry name" value="Multidrug efflux transporter AcrB transmembrane domain"/>
    <property type="match status" value="1"/>
</dbReference>
<dbReference type="PROSITE" id="PS50156">
    <property type="entry name" value="SSD"/>
    <property type="match status" value="1"/>
</dbReference>
<dbReference type="Proteomes" id="UP000279833">
    <property type="component" value="Unassembled WGS sequence"/>
</dbReference>
<evidence type="ECO:0000313" key="5">
    <source>
        <dbReference type="WBParaSite" id="SCUD_0001923701-mRNA-1"/>
    </source>
</evidence>
<dbReference type="STRING" id="6186.A0A183KVZ1"/>
<accession>A0A183KVZ1</accession>
<proteinExistence type="predicted"/>
<dbReference type="Pfam" id="PF12349">
    <property type="entry name" value="Sterol-sensing"/>
    <property type="match status" value="2"/>
</dbReference>
<feature type="transmembrane region" description="Helical" evidence="1">
    <location>
        <begin position="167"/>
        <end position="190"/>
    </location>
</feature>
<gene>
    <name evidence="3" type="ORF">SCUD_LOCUS19234</name>
</gene>
<keyword evidence="4" id="KW-1185">Reference proteome</keyword>
<dbReference type="PANTHER" id="PTHR45727:SF2">
    <property type="entry name" value="NPC INTRACELLULAR CHOLESTEROL TRANSPORTER 1"/>
    <property type="match status" value="1"/>
</dbReference>
<protein>
    <submittedName>
        <fullName evidence="5">SSD domain-containing protein</fullName>
    </submittedName>
</protein>
<reference evidence="5" key="1">
    <citation type="submission" date="2016-06" db="UniProtKB">
        <authorList>
            <consortium name="WormBaseParasite"/>
        </authorList>
    </citation>
    <scope>IDENTIFICATION</scope>
</reference>
<dbReference type="GO" id="GO:0032934">
    <property type="term" value="F:sterol binding"/>
    <property type="evidence" value="ECO:0007669"/>
    <property type="project" value="TreeGrafter"/>
</dbReference>
<keyword evidence="1" id="KW-0812">Transmembrane</keyword>
<feature type="domain" description="SSD" evidence="2">
    <location>
        <begin position="1"/>
        <end position="192"/>
    </location>
</feature>
<reference evidence="3 4" key="2">
    <citation type="submission" date="2018-11" db="EMBL/GenBank/DDBJ databases">
        <authorList>
            <consortium name="Pathogen Informatics"/>
        </authorList>
    </citation>
    <scope>NUCLEOTIDE SEQUENCE [LARGE SCALE GENOMIC DNA]</scope>
    <source>
        <strain evidence="3">Dakar</strain>
        <strain evidence="4">Dakar, Senegal</strain>
    </source>
</reference>
<feature type="transmembrane region" description="Helical" evidence="1">
    <location>
        <begin position="35"/>
        <end position="61"/>
    </location>
</feature>
<organism evidence="5">
    <name type="scientific">Schistosoma curassoni</name>
    <dbReference type="NCBI Taxonomy" id="6186"/>
    <lineage>
        <taxon>Eukaryota</taxon>
        <taxon>Metazoa</taxon>
        <taxon>Spiralia</taxon>
        <taxon>Lophotrochozoa</taxon>
        <taxon>Platyhelminthes</taxon>
        <taxon>Trematoda</taxon>
        <taxon>Digenea</taxon>
        <taxon>Strigeidida</taxon>
        <taxon>Schistosomatoidea</taxon>
        <taxon>Schistosomatidae</taxon>
        <taxon>Schistosoma</taxon>
    </lineage>
</organism>
<name>A0A183KVZ1_9TREM</name>
<dbReference type="GO" id="GO:0015918">
    <property type="term" value="P:sterol transport"/>
    <property type="evidence" value="ECO:0007669"/>
    <property type="project" value="TreeGrafter"/>
</dbReference>
<dbReference type="AlphaFoldDB" id="A0A183KVZ1"/>
<evidence type="ECO:0000256" key="1">
    <source>
        <dbReference type="SAM" id="Phobius"/>
    </source>
</evidence>
<evidence type="ECO:0000313" key="3">
    <source>
        <dbReference type="EMBL" id="VDP68486.1"/>
    </source>
</evidence>
<dbReference type="EMBL" id="UZAK01042184">
    <property type="protein sequence ID" value="VDP68486.1"/>
    <property type="molecule type" value="Genomic_DNA"/>
</dbReference>
<evidence type="ECO:0000313" key="4">
    <source>
        <dbReference type="Proteomes" id="UP000279833"/>
    </source>
</evidence>
<keyword evidence="1" id="KW-1133">Transmembrane helix</keyword>
<dbReference type="WBParaSite" id="SCUD_0001923701-mRNA-1">
    <property type="protein sequence ID" value="SCUD_0001923701-mRNA-1"/>
    <property type="gene ID" value="SCUD_0001923701"/>
</dbReference>